<protein>
    <submittedName>
        <fullName evidence="1">Uncharacterized protein</fullName>
    </submittedName>
</protein>
<proteinExistence type="predicted"/>
<comment type="caution">
    <text evidence="1">The sequence shown here is derived from an EMBL/GenBank/DDBJ whole genome shotgun (WGS) entry which is preliminary data.</text>
</comment>
<name>A0ABQ9ZZF5_9CRUS</name>
<evidence type="ECO:0000313" key="2">
    <source>
        <dbReference type="Proteomes" id="UP001234178"/>
    </source>
</evidence>
<keyword evidence="2" id="KW-1185">Reference proteome</keyword>
<organism evidence="1 2">
    <name type="scientific">Daphnia magna</name>
    <dbReference type="NCBI Taxonomy" id="35525"/>
    <lineage>
        <taxon>Eukaryota</taxon>
        <taxon>Metazoa</taxon>
        <taxon>Ecdysozoa</taxon>
        <taxon>Arthropoda</taxon>
        <taxon>Crustacea</taxon>
        <taxon>Branchiopoda</taxon>
        <taxon>Diplostraca</taxon>
        <taxon>Cladocera</taxon>
        <taxon>Anomopoda</taxon>
        <taxon>Daphniidae</taxon>
        <taxon>Daphnia</taxon>
    </lineage>
</organism>
<reference evidence="1 2" key="1">
    <citation type="journal article" date="2023" name="Nucleic Acids Res.">
        <title>The hologenome of Daphnia magna reveals possible DNA methylation and microbiome-mediated evolution of the host genome.</title>
        <authorList>
            <person name="Chaturvedi A."/>
            <person name="Li X."/>
            <person name="Dhandapani V."/>
            <person name="Marshall H."/>
            <person name="Kissane S."/>
            <person name="Cuenca-Cambronero M."/>
            <person name="Asole G."/>
            <person name="Calvet F."/>
            <person name="Ruiz-Romero M."/>
            <person name="Marangio P."/>
            <person name="Guigo R."/>
            <person name="Rago D."/>
            <person name="Mirbahai L."/>
            <person name="Eastwood N."/>
            <person name="Colbourne J.K."/>
            <person name="Zhou J."/>
            <person name="Mallon E."/>
            <person name="Orsini L."/>
        </authorList>
    </citation>
    <scope>NUCLEOTIDE SEQUENCE [LARGE SCALE GENOMIC DNA]</scope>
    <source>
        <strain evidence="1">LRV0_1</strain>
    </source>
</reference>
<dbReference type="Proteomes" id="UP001234178">
    <property type="component" value="Unassembled WGS sequence"/>
</dbReference>
<sequence>MAMLGTKTLRLFLGGSYTIQKRLSRKRRTDNSPSSLALLKFFISQGMTIEKKEKTTLRFQDSTEVNIRHG</sequence>
<accession>A0ABQ9ZZF5</accession>
<evidence type="ECO:0000313" key="1">
    <source>
        <dbReference type="EMBL" id="KAK4018286.1"/>
    </source>
</evidence>
<gene>
    <name evidence="1" type="ORF">OUZ56_000347</name>
</gene>
<dbReference type="EMBL" id="JAOYFB010000036">
    <property type="protein sequence ID" value="KAK4018286.1"/>
    <property type="molecule type" value="Genomic_DNA"/>
</dbReference>